<reference evidence="2 4" key="1">
    <citation type="journal article" date="2017" name="Nature">
        <title>The sunflower genome provides insights into oil metabolism, flowering and Asterid evolution.</title>
        <authorList>
            <person name="Badouin H."/>
            <person name="Gouzy J."/>
            <person name="Grassa C.J."/>
            <person name="Murat F."/>
            <person name="Staton S.E."/>
            <person name="Cottret L."/>
            <person name="Lelandais-Briere C."/>
            <person name="Owens G.L."/>
            <person name="Carrere S."/>
            <person name="Mayjonade B."/>
            <person name="Legrand L."/>
            <person name="Gill N."/>
            <person name="Kane N.C."/>
            <person name="Bowers J.E."/>
            <person name="Hubner S."/>
            <person name="Bellec A."/>
            <person name="Berard A."/>
            <person name="Berges H."/>
            <person name="Blanchet N."/>
            <person name="Boniface M.C."/>
            <person name="Brunel D."/>
            <person name="Catrice O."/>
            <person name="Chaidir N."/>
            <person name="Claudel C."/>
            <person name="Donnadieu C."/>
            <person name="Faraut T."/>
            <person name="Fievet G."/>
            <person name="Helmstetter N."/>
            <person name="King M."/>
            <person name="Knapp S.J."/>
            <person name="Lai Z."/>
            <person name="Le Paslier M.C."/>
            <person name="Lippi Y."/>
            <person name="Lorenzon L."/>
            <person name="Mandel J.R."/>
            <person name="Marage G."/>
            <person name="Marchand G."/>
            <person name="Marquand E."/>
            <person name="Bret-Mestries E."/>
            <person name="Morien E."/>
            <person name="Nambeesan S."/>
            <person name="Nguyen T."/>
            <person name="Pegot-Espagnet P."/>
            <person name="Pouilly N."/>
            <person name="Raftis F."/>
            <person name="Sallet E."/>
            <person name="Schiex T."/>
            <person name="Thomas J."/>
            <person name="Vandecasteele C."/>
            <person name="Vares D."/>
            <person name="Vear F."/>
            <person name="Vautrin S."/>
            <person name="Crespi M."/>
            <person name="Mangin B."/>
            <person name="Burke J.M."/>
            <person name="Salse J."/>
            <person name="Munos S."/>
            <person name="Vincourt P."/>
            <person name="Rieseberg L.H."/>
            <person name="Langlade N.B."/>
        </authorList>
    </citation>
    <scope>NUCLEOTIDE SEQUENCE [LARGE SCALE GENOMIC DNA]</scope>
    <source>
        <strain evidence="4">cv. SF193</strain>
        <tissue evidence="2">Leaves</tissue>
    </source>
</reference>
<reference evidence="3" key="2">
    <citation type="submission" date="2017-02" db="EMBL/GenBank/DDBJ databases">
        <title>Sunflower complete genome.</title>
        <authorList>
            <person name="Langlade N."/>
            <person name="Munos S."/>
        </authorList>
    </citation>
    <scope>NUCLEOTIDE SEQUENCE [LARGE SCALE GENOMIC DNA]</scope>
    <source>
        <tissue evidence="3">Leaves</tissue>
    </source>
</reference>
<name>A0A251UDT5_HELAN</name>
<dbReference type="Proteomes" id="UP000215914">
    <property type="component" value="Chromosome 7"/>
</dbReference>
<dbReference type="InParanoid" id="A0A251UDT5"/>
<dbReference type="EMBL" id="CM007896">
    <property type="protein sequence ID" value="OTG21036.1"/>
    <property type="molecule type" value="Genomic_DNA"/>
</dbReference>
<dbReference type="Gramene" id="mRNA:HanXRQr2_Chr07g0308971">
    <property type="protein sequence ID" value="mRNA:HanXRQr2_Chr07g0308971"/>
    <property type="gene ID" value="HanXRQr2_Chr07g0308971"/>
</dbReference>
<feature type="compositionally biased region" description="Low complexity" evidence="1">
    <location>
        <begin position="245"/>
        <end position="261"/>
    </location>
</feature>
<feature type="region of interest" description="Disordered" evidence="1">
    <location>
        <begin position="159"/>
        <end position="270"/>
    </location>
</feature>
<gene>
    <name evidence="3" type="ORF">HannXRQ_Chr07g0199751</name>
    <name evidence="2" type="ORF">HanXRQr2_Chr07g0308971</name>
</gene>
<dbReference type="OrthoDB" id="1707722at2759"/>
<keyword evidence="4" id="KW-1185">Reference proteome</keyword>
<dbReference type="PANTHER" id="PTHR33673:SF36">
    <property type="entry name" value="MYB-LIKE PROTEIN Q"/>
    <property type="match status" value="1"/>
</dbReference>
<dbReference type="PANTHER" id="PTHR33673">
    <property type="entry name" value="SUPPRESSOR SRP40-LIKE PROTEIN"/>
    <property type="match status" value="1"/>
</dbReference>
<organism evidence="3 4">
    <name type="scientific">Helianthus annuus</name>
    <name type="common">Common sunflower</name>
    <dbReference type="NCBI Taxonomy" id="4232"/>
    <lineage>
        <taxon>Eukaryota</taxon>
        <taxon>Viridiplantae</taxon>
        <taxon>Streptophyta</taxon>
        <taxon>Embryophyta</taxon>
        <taxon>Tracheophyta</taxon>
        <taxon>Spermatophyta</taxon>
        <taxon>Magnoliopsida</taxon>
        <taxon>eudicotyledons</taxon>
        <taxon>Gunneridae</taxon>
        <taxon>Pentapetalae</taxon>
        <taxon>asterids</taxon>
        <taxon>campanulids</taxon>
        <taxon>Asterales</taxon>
        <taxon>Asteraceae</taxon>
        <taxon>Asteroideae</taxon>
        <taxon>Heliantheae alliance</taxon>
        <taxon>Heliantheae</taxon>
        <taxon>Helianthus</taxon>
    </lineage>
</organism>
<protein>
    <submittedName>
        <fullName evidence="3">Uncharacterized protein</fullName>
    </submittedName>
</protein>
<dbReference type="OMA" id="WKNSTAN"/>
<feature type="compositionally biased region" description="Low complexity" evidence="1">
    <location>
        <begin position="216"/>
        <end position="227"/>
    </location>
</feature>
<dbReference type="EMBL" id="MNCJ02000322">
    <property type="protein sequence ID" value="KAF5799826.1"/>
    <property type="molecule type" value="Genomic_DNA"/>
</dbReference>
<dbReference type="AlphaFoldDB" id="A0A251UDT5"/>
<proteinExistence type="predicted"/>
<sequence>MEQNNGGGRSIIEEDLLNNDKIVGYRSSSSSTSSYSNRFEVDVGEDDAAFYEFEEHDSASGVLNSESPTMTSTLPQNSDLDTVYGAIKQSPPVQVMGEPAGYDLNRSPSPMFGLKHRSNSEWSLGSSDSLFSIRTGNNSFSLDGGFYLSKSGELNWIDDKLSPSPSPSPGLPTVMDTSAENERKSGSTNSESGEKEETVETQNASLVDSEKEKGNLSASLSADSFAFPVLAGGGPSPTKVEAEKPQSAPSTPPAEAAQTTPKAPPATPKAGGNQWYHCFSCFPMCC</sequence>
<evidence type="ECO:0000313" key="3">
    <source>
        <dbReference type="EMBL" id="OTG21036.1"/>
    </source>
</evidence>
<evidence type="ECO:0000256" key="1">
    <source>
        <dbReference type="SAM" id="MobiDB-lite"/>
    </source>
</evidence>
<accession>A0A251UDT5</accession>
<evidence type="ECO:0000313" key="4">
    <source>
        <dbReference type="Proteomes" id="UP000215914"/>
    </source>
</evidence>
<evidence type="ECO:0000313" key="2">
    <source>
        <dbReference type="EMBL" id="KAF5799826.1"/>
    </source>
</evidence>
<reference evidence="2" key="3">
    <citation type="submission" date="2020-06" db="EMBL/GenBank/DDBJ databases">
        <title>Helianthus annuus Genome sequencing and assembly Release 2.</title>
        <authorList>
            <person name="Gouzy J."/>
            <person name="Langlade N."/>
            <person name="Munos S."/>
        </authorList>
    </citation>
    <scope>NUCLEOTIDE SEQUENCE</scope>
    <source>
        <tissue evidence="2">Leaves</tissue>
    </source>
</reference>